<feature type="domain" description="Glycosyl transferase family 1" evidence="3">
    <location>
        <begin position="148"/>
        <end position="307"/>
    </location>
</feature>
<keyword evidence="6" id="KW-1185">Reference proteome</keyword>
<accession>A0ABN2Y7Z4</accession>
<dbReference type="Proteomes" id="UP001500166">
    <property type="component" value="Unassembled WGS sequence"/>
</dbReference>
<dbReference type="Gene3D" id="3.40.50.2000">
    <property type="entry name" value="Glycogen Phosphorylase B"/>
    <property type="match status" value="2"/>
</dbReference>
<name>A0ABN2Y7Z4_9MICC</name>
<dbReference type="PANTHER" id="PTHR12526:SF631">
    <property type="entry name" value="BLL6306 PROTEIN"/>
    <property type="match status" value="1"/>
</dbReference>
<comment type="caution">
    <text evidence="5">The sequence shown here is derived from an EMBL/GenBank/DDBJ whole genome shotgun (WGS) entry which is preliminary data.</text>
</comment>
<keyword evidence="2" id="KW-0808">Transferase</keyword>
<evidence type="ECO:0000313" key="6">
    <source>
        <dbReference type="Proteomes" id="UP001500166"/>
    </source>
</evidence>
<dbReference type="InterPro" id="IPR028098">
    <property type="entry name" value="Glyco_trans_4-like_N"/>
</dbReference>
<dbReference type="InterPro" id="IPR001296">
    <property type="entry name" value="Glyco_trans_1"/>
</dbReference>
<evidence type="ECO:0000256" key="2">
    <source>
        <dbReference type="ARBA" id="ARBA00022679"/>
    </source>
</evidence>
<dbReference type="PANTHER" id="PTHR12526">
    <property type="entry name" value="GLYCOSYLTRANSFERASE"/>
    <property type="match status" value="1"/>
</dbReference>
<gene>
    <name evidence="5" type="ORF">GCM10009824_27020</name>
</gene>
<dbReference type="CDD" id="cd03801">
    <property type="entry name" value="GT4_PimA-like"/>
    <property type="match status" value="1"/>
</dbReference>
<proteinExistence type="predicted"/>
<dbReference type="Pfam" id="PF13579">
    <property type="entry name" value="Glyco_trans_4_4"/>
    <property type="match status" value="1"/>
</dbReference>
<organism evidence="5 6">
    <name type="scientific">Kocuria atrinae</name>
    <dbReference type="NCBI Taxonomy" id="592377"/>
    <lineage>
        <taxon>Bacteria</taxon>
        <taxon>Bacillati</taxon>
        <taxon>Actinomycetota</taxon>
        <taxon>Actinomycetes</taxon>
        <taxon>Micrococcales</taxon>
        <taxon>Micrococcaceae</taxon>
        <taxon>Kocuria</taxon>
    </lineage>
</organism>
<evidence type="ECO:0000259" key="3">
    <source>
        <dbReference type="Pfam" id="PF00534"/>
    </source>
</evidence>
<dbReference type="SUPFAM" id="SSF53756">
    <property type="entry name" value="UDP-Glycosyltransferase/glycogen phosphorylase"/>
    <property type="match status" value="1"/>
</dbReference>
<keyword evidence="1" id="KW-0328">Glycosyltransferase</keyword>
<protein>
    <submittedName>
        <fullName evidence="5">Glycosyltransferase family 4 protein</fullName>
    </submittedName>
</protein>
<dbReference type="EMBL" id="BAAAQA010000033">
    <property type="protein sequence ID" value="GAA2123259.1"/>
    <property type="molecule type" value="Genomic_DNA"/>
</dbReference>
<evidence type="ECO:0000256" key="1">
    <source>
        <dbReference type="ARBA" id="ARBA00022676"/>
    </source>
</evidence>
<evidence type="ECO:0000259" key="4">
    <source>
        <dbReference type="Pfam" id="PF13579"/>
    </source>
</evidence>
<evidence type="ECO:0000313" key="5">
    <source>
        <dbReference type="EMBL" id="GAA2123259.1"/>
    </source>
</evidence>
<dbReference type="Pfam" id="PF00534">
    <property type="entry name" value="Glycos_transf_1"/>
    <property type="match status" value="1"/>
</dbReference>
<reference evidence="5 6" key="1">
    <citation type="journal article" date="2019" name="Int. J. Syst. Evol. Microbiol.">
        <title>The Global Catalogue of Microorganisms (GCM) 10K type strain sequencing project: providing services to taxonomists for standard genome sequencing and annotation.</title>
        <authorList>
            <consortium name="The Broad Institute Genomics Platform"/>
            <consortium name="The Broad Institute Genome Sequencing Center for Infectious Disease"/>
            <person name="Wu L."/>
            <person name="Ma J."/>
        </authorList>
    </citation>
    <scope>NUCLEOTIDE SEQUENCE [LARGE SCALE GENOMIC DNA]</scope>
    <source>
        <strain evidence="5 6">JCM 15914</strain>
    </source>
</reference>
<sequence length="333" mass="37370">MLMGYLSRTQSDRTKIRFVDSGGTPGPVPTRLRKFAQALFACLGPVPDDTVFHFNQASKISTWRKLVLVYALRMRSRPYVLHVHGGRFDAFLEGLNPVARRVVSDMFSKAAGIIVLGEYWRDYIAEFLGVPPEKFYVVPNAVPGPREVPEDRETPVVLFSGQLTRRKGVIELLRAWAMIPENLRSHLVLAGDLHDPDGEISSLLEVTPAIETTGWIGPEQIIERLAEASVLVLPSYGENLPMSLLDGMAWGLAPVVTNVGAVGEVIEDGKNGWIVPTGDAETLARVLESLLLDPERRLSLGQEARRRWEEEYQIDRYRQRLDQVYADVLNKQR</sequence>
<feature type="domain" description="Glycosyltransferase subfamily 4-like N-terminal" evidence="4">
    <location>
        <begin position="29"/>
        <end position="140"/>
    </location>
</feature>